<proteinExistence type="predicted"/>
<feature type="domain" description="Guanylate cyclase" evidence="1">
    <location>
        <begin position="93"/>
        <end position="218"/>
    </location>
</feature>
<dbReference type="SUPFAM" id="SSF55073">
    <property type="entry name" value="Nucleotide cyclase"/>
    <property type="match status" value="1"/>
</dbReference>
<gene>
    <name evidence="2" type="ORF">SAMN05421850_10187</name>
</gene>
<evidence type="ECO:0000313" key="3">
    <source>
        <dbReference type="Proteomes" id="UP000199340"/>
    </source>
</evidence>
<sequence>MTQTAFEPEDGNTELWAQIFGPGGHPALTSMHKMYRWLPAAPRCRLCRVPFGSVGGWIMGRRGKAPCKRNPYYCSACDAFIEGNPGGAEVEMSVLYVDLRNSVRAAYESPSSDVARRINRFLKTATDIITRHDGFIMAFYGDCVVAVWPPGFVGPDHAAKATNAARALSRAFDAGTHIPAGTGVHTGPVYICTVAAGAGTFRDVSIFGHTVNVTARLASVAQAGQALASADAAGGLAGEARPLRLKGMQDPVPAVAL</sequence>
<evidence type="ECO:0000259" key="1">
    <source>
        <dbReference type="PROSITE" id="PS50125"/>
    </source>
</evidence>
<dbReference type="GO" id="GO:0035556">
    <property type="term" value="P:intracellular signal transduction"/>
    <property type="evidence" value="ECO:0007669"/>
    <property type="project" value="InterPro"/>
</dbReference>
<dbReference type="InterPro" id="IPR001054">
    <property type="entry name" value="A/G_cyclase"/>
</dbReference>
<reference evidence="2 3" key="1">
    <citation type="submission" date="2016-10" db="EMBL/GenBank/DDBJ databases">
        <authorList>
            <person name="de Groot N.N."/>
        </authorList>
    </citation>
    <scope>NUCLEOTIDE SEQUENCE [LARGE SCALE GENOMIC DNA]</scope>
    <source>
        <strain evidence="2 3">DSM 28010</strain>
    </source>
</reference>
<dbReference type="EMBL" id="FNEB01000001">
    <property type="protein sequence ID" value="SDH93806.1"/>
    <property type="molecule type" value="Genomic_DNA"/>
</dbReference>
<dbReference type="PANTHER" id="PTHR43081:SF1">
    <property type="entry name" value="ADENYLATE CYCLASE, TERMINAL-DIFFERENTIATION SPECIFIC"/>
    <property type="match status" value="1"/>
</dbReference>
<dbReference type="STRING" id="490829.SAMN05421850_10187"/>
<evidence type="ECO:0000313" key="2">
    <source>
        <dbReference type="EMBL" id="SDH93806.1"/>
    </source>
</evidence>
<dbReference type="PROSITE" id="PS50125">
    <property type="entry name" value="GUANYLATE_CYCLASE_2"/>
    <property type="match status" value="1"/>
</dbReference>
<dbReference type="InterPro" id="IPR029787">
    <property type="entry name" value="Nucleotide_cyclase"/>
</dbReference>
<accession>A0A1G8GHK1</accession>
<organism evidence="2 3">
    <name type="scientific">Lutimaribacter saemankumensis</name>
    <dbReference type="NCBI Taxonomy" id="490829"/>
    <lineage>
        <taxon>Bacteria</taxon>
        <taxon>Pseudomonadati</taxon>
        <taxon>Pseudomonadota</taxon>
        <taxon>Alphaproteobacteria</taxon>
        <taxon>Rhodobacterales</taxon>
        <taxon>Roseobacteraceae</taxon>
        <taxon>Lutimaribacter</taxon>
    </lineage>
</organism>
<dbReference type="Proteomes" id="UP000199340">
    <property type="component" value="Unassembled WGS sequence"/>
</dbReference>
<dbReference type="GO" id="GO:0009190">
    <property type="term" value="P:cyclic nucleotide biosynthetic process"/>
    <property type="evidence" value="ECO:0007669"/>
    <property type="project" value="InterPro"/>
</dbReference>
<dbReference type="InterPro" id="IPR050697">
    <property type="entry name" value="Adenylyl/Guanylyl_Cyclase_3/4"/>
</dbReference>
<dbReference type="PANTHER" id="PTHR43081">
    <property type="entry name" value="ADENYLATE CYCLASE, TERMINAL-DIFFERENTIATION SPECIFIC-RELATED"/>
    <property type="match status" value="1"/>
</dbReference>
<name>A0A1G8GHK1_9RHOB</name>
<dbReference type="AlphaFoldDB" id="A0A1G8GHK1"/>
<dbReference type="GO" id="GO:0004016">
    <property type="term" value="F:adenylate cyclase activity"/>
    <property type="evidence" value="ECO:0007669"/>
    <property type="project" value="UniProtKB-ARBA"/>
</dbReference>
<dbReference type="OrthoDB" id="9762462at2"/>
<dbReference type="RefSeq" id="WP_090025350.1">
    <property type="nucleotide sequence ID" value="NZ_FNEB01000001.1"/>
</dbReference>
<protein>
    <submittedName>
        <fullName evidence="2">Adenylate cyclase, class 3</fullName>
    </submittedName>
</protein>
<dbReference type="CDD" id="cd07302">
    <property type="entry name" value="CHD"/>
    <property type="match status" value="1"/>
</dbReference>
<dbReference type="Gene3D" id="3.30.70.1230">
    <property type="entry name" value="Nucleotide cyclase"/>
    <property type="match status" value="1"/>
</dbReference>
<dbReference type="Pfam" id="PF00211">
    <property type="entry name" value="Guanylate_cyc"/>
    <property type="match status" value="1"/>
</dbReference>
<keyword evidence="3" id="KW-1185">Reference proteome</keyword>